<organism evidence="2 3">
    <name type="scientific">Terrimicrobium sacchariphilum</name>
    <dbReference type="NCBI Taxonomy" id="690879"/>
    <lineage>
        <taxon>Bacteria</taxon>
        <taxon>Pseudomonadati</taxon>
        <taxon>Verrucomicrobiota</taxon>
        <taxon>Terrimicrobiia</taxon>
        <taxon>Terrimicrobiales</taxon>
        <taxon>Terrimicrobiaceae</taxon>
        <taxon>Terrimicrobium</taxon>
    </lineage>
</organism>
<feature type="domain" description="Enolase C-terminal" evidence="1">
    <location>
        <begin position="159"/>
        <end position="369"/>
    </location>
</feature>
<dbReference type="SUPFAM" id="SSF54826">
    <property type="entry name" value="Enolase N-terminal domain-like"/>
    <property type="match status" value="1"/>
</dbReference>
<dbReference type="Gene3D" id="3.20.20.120">
    <property type="entry name" value="Enolase-like C-terminal domain"/>
    <property type="match status" value="1"/>
</dbReference>
<accession>A0A146GDJ5</accession>
<dbReference type="Proteomes" id="UP000076023">
    <property type="component" value="Unassembled WGS sequence"/>
</dbReference>
<proteinExistence type="predicted"/>
<keyword evidence="3" id="KW-1185">Reference proteome</keyword>
<evidence type="ECO:0000259" key="1">
    <source>
        <dbReference type="Pfam" id="PF13378"/>
    </source>
</evidence>
<reference evidence="3" key="1">
    <citation type="journal article" date="2017" name="Genome Announc.">
        <title>Draft Genome Sequence of Terrimicrobium sacchariphilum NM-5T, a Facultative Anaerobic Soil Bacterium of the Class Spartobacteria.</title>
        <authorList>
            <person name="Qiu Y.L."/>
            <person name="Tourlousse D.M."/>
            <person name="Matsuura N."/>
            <person name="Ohashi A."/>
            <person name="Sekiguchi Y."/>
        </authorList>
    </citation>
    <scope>NUCLEOTIDE SEQUENCE [LARGE SCALE GENOMIC DNA]</scope>
    <source>
        <strain evidence="3">NM-5</strain>
    </source>
</reference>
<gene>
    <name evidence="2" type="ORF">TSACC_3276</name>
</gene>
<protein>
    <submittedName>
        <fullName evidence="2">L-alanine-DL-glutamate epimerase</fullName>
    </submittedName>
</protein>
<dbReference type="PANTHER" id="PTHR48080">
    <property type="entry name" value="D-GALACTONATE DEHYDRATASE-RELATED"/>
    <property type="match status" value="1"/>
</dbReference>
<dbReference type="InParanoid" id="A0A146GDJ5"/>
<dbReference type="Gene3D" id="3.30.390.10">
    <property type="entry name" value="Enolase-like, N-terminal domain"/>
    <property type="match status" value="1"/>
</dbReference>
<dbReference type="FunCoup" id="A0A146GDJ5">
    <property type="interactions" value="72"/>
</dbReference>
<comment type="caution">
    <text evidence="2">The sequence shown here is derived from an EMBL/GenBank/DDBJ whole genome shotgun (WGS) entry which is preliminary data.</text>
</comment>
<evidence type="ECO:0000313" key="2">
    <source>
        <dbReference type="EMBL" id="GAT35212.1"/>
    </source>
</evidence>
<dbReference type="EMBL" id="BDCO01000003">
    <property type="protein sequence ID" value="GAT35212.1"/>
    <property type="molecule type" value="Genomic_DNA"/>
</dbReference>
<sequence>MMITRILATEVCVPFRSGWTDSPQYGTSSWKTLSKWILEIQTADGLSGLGETPRGIGRAAVERIARHLTGRDVRSINLSQIMLPPGGDGYALSPADSQDRGPDWEYHIHDRTPFFGFEIALWDLIARRAGLPLFQILGGGWRDRVPMGFWIGRMTPSDAARQVAIAVEMGFRSLKMKAFPQDDIAGIVRAVRSAAGFTMPIVIDPNRKFHRFREALDIDYSLRNETDISYEDPFTYHPVEWREFRRATGRPLILHALASGMRADPHRVAQDGACDYVNISPFSAREILTDAAIAARYGLLHWQGTGLDLGIIDAFLLHTSAAAQTACLPGDAIGHLLREDDLIEEQLIPVESAIPVPTAPGLGVTLDRRSMEAYRLDQMEFTLP</sequence>
<dbReference type="AlphaFoldDB" id="A0A146GDJ5"/>
<dbReference type="InterPro" id="IPR029065">
    <property type="entry name" value="Enolase_C-like"/>
</dbReference>
<dbReference type="InterPro" id="IPR029017">
    <property type="entry name" value="Enolase-like_N"/>
</dbReference>
<evidence type="ECO:0000313" key="3">
    <source>
        <dbReference type="Proteomes" id="UP000076023"/>
    </source>
</evidence>
<dbReference type="InterPro" id="IPR034593">
    <property type="entry name" value="DgoD-like"/>
</dbReference>
<dbReference type="Pfam" id="PF13378">
    <property type="entry name" value="MR_MLE_C"/>
    <property type="match status" value="1"/>
</dbReference>
<dbReference type="SUPFAM" id="SSF51604">
    <property type="entry name" value="Enolase C-terminal domain-like"/>
    <property type="match status" value="1"/>
</dbReference>
<dbReference type="InterPro" id="IPR036849">
    <property type="entry name" value="Enolase-like_C_sf"/>
</dbReference>
<dbReference type="STRING" id="690879.TSACC_3276"/>
<name>A0A146GDJ5_TERSA</name>
<dbReference type="RefSeq" id="WP_075081044.1">
    <property type="nucleotide sequence ID" value="NZ_BDCO01000003.1"/>
</dbReference>